<keyword evidence="2" id="KW-1185">Reference proteome</keyword>
<proteinExistence type="predicted"/>
<protein>
    <submittedName>
        <fullName evidence="1">Uncharacterized protein</fullName>
    </submittedName>
</protein>
<dbReference type="Proteomes" id="UP001164929">
    <property type="component" value="Chromosome 3"/>
</dbReference>
<comment type="caution">
    <text evidence="1">The sequence shown here is derived from an EMBL/GenBank/DDBJ whole genome shotgun (WGS) entry which is preliminary data.</text>
</comment>
<dbReference type="EMBL" id="JAQIZT010000003">
    <property type="protein sequence ID" value="KAJ7004797.1"/>
    <property type="molecule type" value="Genomic_DNA"/>
</dbReference>
<accession>A0AAD6RAM8</accession>
<gene>
    <name evidence="1" type="ORF">NC653_009591</name>
</gene>
<reference evidence="1" key="1">
    <citation type="journal article" date="2023" name="Mol. Ecol. Resour.">
        <title>Chromosome-level genome assembly of a triploid poplar Populus alba 'Berolinensis'.</title>
        <authorList>
            <person name="Chen S."/>
            <person name="Yu Y."/>
            <person name="Wang X."/>
            <person name="Wang S."/>
            <person name="Zhang T."/>
            <person name="Zhou Y."/>
            <person name="He R."/>
            <person name="Meng N."/>
            <person name="Wang Y."/>
            <person name="Liu W."/>
            <person name="Liu Z."/>
            <person name="Liu J."/>
            <person name="Guo Q."/>
            <person name="Huang H."/>
            <person name="Sederoff R.R."/>
            <person name="Wang G."/>
            <person name="Qu G."/>
            <person name="Chen S."/>
        </authorList>
    </citation>
    <scope>NUCLEOTIDE SEQUENCE</scope>
    <source>
        <strain evidence="1">SC-2020</strain>
    </source>
</reference>
<evidence type="ECO:0000313" key="1">
    <source>
        <dbReference type="EMBL" id="KAJ7004797.1"/>
    </source>
</evidence>
<organism evidence="1 2">
    <name type="scientific">Populus alba x Populus x berolinensis</name>
    <dbReference type="NCBI Taxonomy" id="444605"/>
    <lineage>
        <taxon>Eukaryota</taxon>
        <taxon>Viridiplantae</taxon>
        <taxon>Streptophyta</taxon>
        <taxon>Embryophyta</taxon>
        <taxon>Tracheophyta</taxon>
        <taxon>Spermatophyta</taxon>
        <taxon>Magnoliopsida</taxon>
        <taxon>eudicotyledons</taxon>
        <taxon>Gunneridae</taxon>
        <taxon>Pentapetalae</taxon>
        <taxon>rosids</taxon>
        <taxon>fabids</taxon>
        <taxon>Malpighiales</taxon>
        <taxon>Salicaceae</taxon>
        <taxon>Saliceae</taxon>
        <taxon>Populus</taxon>
    </lineage>
</organism>
<dbReference type="AlphaFoldDB" id="A0AAD6RAM8"/>
<evidence type="ECO:0000313" key="2">
    <source>
        <dbReference type="Proteomes" id="UP001164929"/>
    </source>
</evidence>
<name>A0AAD6RAM8_9ROSI</name>
<sequence length="28" mass="3108">MIGFQQIPSCIPVISAPDIITVNHRNDK</sequence>